<dbReference type="GO" id="GO:0003824">
    <property type="term" value="F:catalytic activity"/>
    <property type="evidence" value="ECO:0007669"/>
    <property type="project" value="InterPro"/>
</dbReference>
<dbReference type="AlphaFoldDB" id="X1S1X6"/>
<evidence type="ECO:0000256" key="1">
    <source>
        <dbReference type="ARBA" id="ARBA00022691"/>
    </source>
</evidence>
<evidence type="ECO:0000256" key="4">
    <source>
        <dbReference type="ARBA" id="ARBA00023014"/>
    </source>
</evidence>
<keyword evidence="4" id="KW-0411">Iron-sulfur</keyword>
<reference evidence="5" key="1">
    <citation type="journal article" date="2014" name="Front. Microbiol.">
        <title>High frequency of phylogenetically diverse reductive dehalogenase-homologous genes in deep subseafloor sedimentary metagenomes.</title>
        <authorList>
            <person name="Kawai M."/>
            <person name="Futagami T."/>
            <person name="Toyoda A."/>
            <person name="Takaki Y."/>
            <person name="Nishi S."/>
            <person name="Hori S."/>
            <person name="Arai W."/>
            <person name="Tsubouchi T."/>
            <person name="Morono Y."/>
            <person name="Uchiyama I."/>
            <person name="Ito T."/>
            <person name="Fujiyama A."/>
            <person name="Inagaki F."/>
            <person name="Takami H."/>
        </authorList>
    </citation>
    <scope>NUCLEOTIDE SEQUENCE</scope>
    <source>
        <strain evidence="5">Expedition CK06-06</strain>
    </source>
</reference>
<dbReference type="SFLD" id="SFLDG01099">
    <property type="entry name" value="Uncharacterised_Radical_SAM_Su"/>
    <property type="match status" value="1"/>
</dbReference>
<dbReference type="EMBL" id="BARW01006194">
    <property type="protein sequence ID" value="GAI87017.1"/>
    <property type="molecule type" value="Genomic_DNA"/>
</dbReference>
<dbReference type="InterPro" id="IPR040085">
    <property type="entry name" value="MJ0674-like"/>
</dbReference>
<keyword evidence="1" id="KW-0949">S-adenosyl-L-methionine</keyword>
<dbReference type="PANTHER" id="PTHR43075">
    <property type="entry name" value="FORMATE LYASE ACTIVATING ENZYME, PUTATIVE (AFU_ORTHOLOGUE AFUA_2G15630)-RELATED"/>
    <property type="match status" value="1"/>
</dbReference>
<name>X1S1X6_9ZZZZ</name>
<evidence type="ECO:0000313" key="5">
    <source>
        <dbReference type="EMBL" id="GAI87017.1"/>
    </source>
</evidence>
<gene>
    <name evidence="5" type="ORF">S12H4_12988</name>
</gene>
<comment type="caution">
    <text evidence="5">The sequence shown here is derived from an EMBL/GenBank/DDBJ whole genome shotgun (WGS) entry which is preliminary data.</text>
</comment>
<accession>X1S1X6</accession>
<keyword evidence="2" id="KW-0479">Metal-binding</keyword>
<organism evidence="5">
    <name type="scientific">marine sediment metagenome</name>
    <dbReference type="NCBI Taxonomy" id="412755"/>
    <lineage>
        <taxon>unclassified sequences</taxon>
        <taxon>metagenomes</taxon>
        <taxon>ecological metagenomes</taxon>
    </lineage>
</organism>
<sequence>MFEPGYLALYHSGELMSRAERLEARLESCDICARGCGVNRLQNEHGFCRSGYLPVVSSVCAHHGEEPVISGSRGSGTIFFGNCNLRCVYCQNYQISQPEEEQKSKEISFHTLACYMLHLQDELGCHNINLVSPSHFVPQIIRALTEAVPMGLRLPLVYNTGGYDDVSVLKELDGVVDIYLPDLKYASNIWAQKYSLASGYVGHARRAIKEMYRQVGTLELDEAGLAKRGLIVRHLILPNNLAGSRRSLAWLASKLSPDVAVSIMSQYSPQNRARDFPELRREISPGEYQAVLALLDELGLESGWVQGLGADSNYLPDFEREGHPFEANVPAAGT</sequence>
<keyword evidence="3" id="KW-0408">Iron</keyword>
<dbReference type="Gene3D" id="3.20.20.70">
    <property type="entry name" value="Aldolase class I"/>
    <property type="match status" value="1"/>
</dbReference>
<dbReference type="GO" id="GO:0051536">
    <property type="term" value="F:iron-sulfur cluster binding"/>
    <property type="evidence" value="ECO:0007669"/>
    <property type="project" value="UniProtKB-KW"/>
</dbReference>
<dbReference type="GO" id="GO:0046872">
    <property type="term" value="F:metal ion binding"/>
    <property type="evidence" value="ECO:0007669"/>
    <property type="project" value="UniProtKB-KW"/>
</dbReference>
<protein>
    <recommendedName>
        <fullName evidence="6">Radical SAM core domain-containing protein</fullName>
    </recommendedName>
</protein>
<dbReference type="CDD" id="cd01335">
    <property type="entry name" value="Radical_SAM"/>
    <property type="match status" value="1"/>
</dbReference>
<dbReference type="InterPro" id="IPR007197">
    <property type="entry name" value="rSAM"/>
</dbReference>
<evidence type="ECO:0008006" key="6">
    <source>
        <dbReference type="Google" id="ProtNLM"/>
    </source>
</evidence>
<dbReference type="InterPro" id="IPR016431">
    <property type="entry name" value="Pyrv-formate_lyase-activ_prd"/>
</dbReference>
<evidence type="ECO:0000256" key="2">
    <source>
        <dbReference type="ARBA" id="ARBA00022723"/>
    </source>
</evidence>
<dbReference type="SFLD" id="SFLDS00029">
    <property type="entry name" value="Radical_SAM"/>
    <property type="match status" value="1"/>
</dbReference>
<dbReference type="InterPro" id="IPR013785">
    <property type="entry name" value="Aldolase_TIM"/>
</dbReference>
<proteinExistence type="predicted"/>
<dbReference type="PANTHER" id="PTHR43075:SF1">
    <property type="entry name" value="FORMATE LYASE ACTIVATING ENZYME, PUTATIVE (AFU_ORTHOLOGUE AFUA_2G15630)-RELATED"/>
    <property type="match status" value="1"/>
</dbReference>
<evidence type="ECO:0000256" key="3">
    <source>
        <dbReference type="ARBA" id="ARBA00023004"/>
    </source>
</evidence>
<dbReference type="PIRSF" id="PIRSF004869">
    <property type="entry name" value="PflX_prd"/>
    <property type="match status" value="1"/>
</dbReference>